<dbReference type="Pfam" id="PF02566">
    <property type="entry name" value="OsmC"/>
    <property type="match status" value="1"/>
</dbReference>
<dbReference type="Proteomes" id="UP000029538">
    <property type="component" value="Unassembled WGS sequence"/>
</dbReference>
<evidence type="ECO:0000313" key="2">
    <source>
        <dbReference type="Proteomes" id="UP000029538"/>
    </source>
</evidence>
<dbReference type="InterPro" id="IPR003718">
    <property type="entry name" value="OsmC/Ohr_fam"/>
</dbReference>
<proteinExistence type="predicted"/>
<sequence length="133" mass="14551">MEKSIIKSVGKYRMEATYEKSGQTLSTDPGKESGGLGEYATPVDIMAQSLAACSLTTISMRAARENIDLTGAYAVVGEIVEDPATMTVTKINIEFHVKGVDESLRKKLETFAHKGCYVGNTLTCKKNFTFVWE</sequence>
<organism evidence="1 2">
    <name type="scientific">Prevotella disiens DNF00882</name>
    <dbReference type="NCBI Taxonomy" id="1401075"/>
    <lineage>
        <taxon>Bacteria</taxon>
        <taxon>Pseudomonadati</taxon>
        <taxon>Bacteroidota</taxon>
        <taxon>Bacteroidia</taxon>
        <taxon>Bacteroidales</taxon>
        <taxon>Prevotellaceae</taxon>
        <taxon>Prevotella</taxon>
    </lineage>
</organism>
<dbReference type="Gene3D" id="3.30.300.20">
    <property type="match status" value="1"/>
</dbReference>
<name>A0A096ARS0_9BACT</name>
<dbReference type="EMBL" id="JRNR01000044">
    <property type="protein sequence ID" value="KGF49411.1"/>
    <property type="molecule type" value="Genomic_DNA"/>
</dbReference>
<dbReference type="InterPro" id="IPR015946">
    <property type="entry name" value="KH_dom-like_a/b"/>
</dbReference>
<dbReference type="AlphaFoldDB" id="A0A096ARS0"/>
<accession>A0A096ARS0</accession>
<dbReference type="InterPro" id="IPR036102">
    <property type="entry name" value="OsmC/Ohrsf"/>
</dbReference>
<reference evidence="1 2" key="1">
    <citation type="submission" date="2014-07" db="EMBL/GenBank/DDBJ databases">
        <authorList>
            <person name="McCorrison J."/>
            <person name="Sanka R."/>
            <person name="Torralba M."/>
            <person name="Gillis M."/>
            <person name="Haft D.H."/>
            <person name="Methe B."/>
            <person name="Sutton G."/>
            <person name="Nelson K.E."/>
        </authorList>
    </citation>
    <scope>NUCLEOTIDE SEQUENCE [LARGE SCALE GENOMIC DNA]</scope>
    <source>
        <strain evidence="1 2">DNF00882</strain>
    </source>
</reference>
<dbReference type="RefSeq" id="WP_036883083.1">
    <property type="nucleotide sequence ID" value="NZ_JRNR01000044.1"/>
</dbReference>
<gene>
    <name evidence="1" type="ORF">HMPREF0654_05210</name>
</gene>
<dbReference type="SUPFAM" id="SSF82784">
    <property type="entry name" value="OsmC-like"/>
    <property type="match status" value="1"/>
</dbReference>
<comment type="caution">
    <text evidence="1">The sequence shown here is derived from an EMBL/GenBank/DDBJ whole genome shotgun (WGS) entry which is preliminary data.</text>
</comment>
<protein>
    <submittedName>
        <fullName evidence="1">Osmotically inducible protein C</fullName>
    </submittedName>
</protein>
<evidence type="ECO:0000313" key="1">
    <source>
        <dbReference type="EMBL" id="KGF49411.1"/>
    </source>
</evidence>